<evidence type="ECO:0000313" key="3">
    <source>
        <dbReference type="EMBL" id="CAG5083502.1"/>
    </source>
</evidence>
<reference evidence="3 4" key="1">
    <citation type="submission" date="2021-04" db="EMBL/GenBank/DDBJ databases">
        <authorList>
            <person name="Rakotoarivonina H."/>
        </authorList>
    </citation>
    <scope>NUCLEOTIDE SEQUENCE [LARGE SCALE GENOMIC DNA]</scope>
    <source>
        <strain evidence="3 4">XE</strain>
    </source>
</reference>
<feature type="compositionally biased region" description="Low complexity" evidence="1">
    <location>
        <begin position="119"/>
        <end position="129"/>
    </location>
</feature>
<dbReference type="EMBL" id="CAJRAY010000032">
    <property type="protein sequence ID" value="CAG5083502.1"/>
    <property type="molecule type" value="Genomic_DNA"/>
</dbReference>
<keyword evidence="2" id="KW-1133">Transmembrane helix</keyword>
<keyword evidence="2" id="KW-0812">Transmembrane</keyword>
<evidence type="ECO:0000256" key="1">
    <source>
        <dbReference type="SAM" id="MobiDB-lite"/>
    </source>
</evidence>
<comment type="caution">
    <text evidence="3">The sequence shown here is derived from an EMBL/GenBank/DDBJ whole genome shotgun (WGS) entry which is preliminary data.</text>
</comment>
<keyword evidence="2" id="KW-0472">Membrane</keyword>
<gene>
    <name evidence="3" type="primary">txxe 1389</name>
    <name evidence="3" type="ORF">TXXE_06905</name>
</gene>
<feature type="compositionally biased region" description="Gly residues" evidence="1">
    <location>
        <begin position="36"/>
        <end position="61"/>
    </location>
</feature>
<feature type="transmembrane region" description="Helical" evidence="2">
    <location>
        <begin position="12"/>
        <end position="29"/>
    </location>
</feature>
<evidence type="ECO:0000256" key="2">
    <source>
        <dbReference type="SAM" id="Phobius"/>
    </source>
</evidence>
<dbReference type="Proteomes" id="UP000681526">
    <property type="component" value="Unassembled WGS sequence"/>
</dbReference>
<feature type="region of interest" description="Disordered" evidence="1">
    <location>
        <begin position="36"/>
        <end position="129"/>
    </location>
</feature>
<accession>A0ABM8V2L3</accession>
<feature type="compositionally biased region" description="Basic and acidic residues" evidence="1">
    <location>
        <begin position="63"/>
        <end position="110"/>
    </location>
</feature>
<sequence>MEAILSFLFDNPFLTIILLFFLFSMLGRTGRKGGGNRMPDFGGGPGGWPAPGRGMPRGSGRSGEMRGRTDLSRRPERRDAGGGEPAFPREWRPAQPQEARERMADPRPVRMEPSPPAASPAASALTAAHEAADSASAAIDGASRVAPALQVERASGRPIAGQEELRQAVLWAEILGPPRARSPHGRRRIGR</sequence>
<proteinExistence type="predicted"/>
<dbReference type="RefSeq" id="WP_213483990.1">
    <property type="nucleotide sequence ID" value="NZ_CAJRAY010000032.1"/>
</dbReference>
<keyword evidence="4" id="KW-1185">Reference proteome</keyword>
<organism evidence="3 4">
    <name type="scientific">Thermobacillus xylanilyticus</name>
    <dbReference type="NCBI Taxonomy" id="76633"/>
    <lineage>
        <taxon>Bacteria</taxon>
        <taxon>Bacillati</taxon>
        <taxon>Bacillota</taxon>
        <taxon>Bacilli</taxon>
        <taxon>Bacillales</taxon>
        <taxon>Paenibacillaceae</taxon>
        <taxon>Thermobacillus</taxon>
    </lineage>
</organism>
<protein>
    <submittedName>
        <fullName evidence="3">Uncharacterized protein</fullName>
    </submittedName>
</protein>
<name>A0ABM8V2L3_THEXY</name>
<evidence type="ECO:0000313" key="4">
    <source>
        <dbReference type="Proteomes" id="UP000681526"/>
    </source>
</evidence>